<dbReference type="FunFam" id="3.20.20.60:FF:000003">
    <property type="entry name" value="3-methyl-2-oxobutanoate hydroxymethyltransferase"/>
    <property type="match status" value="1"/>
</dbReference>
<sequence length="274" mass="29077">MYGGKSQAQAQKPVTVSRLQQMKQNGERIVCLTAYDYAFGALVDAAGVDVVLVGDSLGMVMQGRETTLGVTVDDIVYHSRCVAVARKRALIMADMPFMSYASTGDALRNAGRLMKEGGAHMVKLEGNGDQAELVTRMSRAGIPVCAHLGLQPQFVHKIGGYRVQGKDESAAENMLRDAKLLEAAGADALLLECVPAAVGARVAQELHIPVIGIGAGPECDGQILVLHDMIGLTPGRVPKFSHNFMDGQSSLADAVEAYVQAVRAGRFPGAEHSF</sequence>
<dbReference type="InterPro" id="IPR003700">
    <property type="entry name" value="Pantoate_hydroxy_MeTrfase"/>
</dbReference>
<evidence type="ECO:0000256" key="3">
    <source>
        <dbReference type="ARBA" id="ARBA00011424"/>
    </source>
</evidence>
<keyword evidence="13" id="KW-1185">Reference proteome</keyword>
<comment type="similarity">
    <text evidence="2 8">Belongs to the PanB family.</text>
</comment>
<evidence type="ECO:0000256" key="9">
    <source>
        <dbReference type="PIRSR" id="PIRSR000388-1"/>
    </source>
</evidence>
<keyword evidence="12" id="KW-0489">Methyltransferase</keyword>
<dbReference type="SUPFAM" id="SSF51621">
    <property type="entry name" value="Phosphoenolpyruvate/pyruvate domain"/>
    <property type="match status" value="1"/>
</dbReference>
<dbReference type="Pfam" id="PF02548">
    <property type="entry name" value="Pantoate_transf"/>
    <property type="match status" value="1"/>
</dbReference>
<dbReference type="CDD" id="cd06557">
    <property type="entry name" value="KPHMT-like"/>
    <property type="match status" value="1"/>
</dbReference>
<dbReference type="PANTHER" id="PTHR20881">
    <property type="entry name" value="3-METHYL-2-OXOBUTANOATE HYDROXYMETHYLTRANSFERASE"/>
    <property type="match status" value="1"/>
</dbReference>
<dbReference type="AlphaFoldDB" id="A0A3E0X064"/>
<dbReference type="GO" id="GO:0003864">
    <property type="term" value="F:3-methyl-2-oxobutanoate hydroxymethyltransferase activity"/>
    <property type="evidence" value="ECO:0007669"/>
    <property type="project" value="UniProtKB-UniRule"/>
</dbReference>
<evidence type="ECO:0000256" key="8">
    <source>
        <dbReference type="HAMAP-Rule" id="MF_00156"/>
    </source>
</evidence>
<dbReference type="NCBIfam" id="NF001452">
    <property type="entry name" value="PRK00311.1"/>
    <property type="match status" value="1"/>
</dbReference>
<accession>A0A3E0X064</accession>
<gene>
    <name evidence="8" type="primary">panB</name>
    <name evidence="12" type="ORF">CAL65_06535</name>
</gene>
<comment type="pathway">
    <text evidence="1 8">Cofactor biosynthesis; (R)-pantothenate biosynthesis; (R)-pantoate from 3-methyl-2-oxobutanoate: step 1/2.</text>
</comment>
<evidence type="ECO:0000313" key="12">
    <source>
        <dbReference type="EMBL" id="RFA38009.1"/>
    </source>
</evidence>
<dbReference type="PIRSF" id="PIRSF000388">
    <property type="entry name" value="Pantoate_hydroxy_MeTrfase"/>
    <property type="match status" value="1"/>
</dbReference>
<feature type="binding site" evidence="8 11">
    <location>
        <position position="55"/>
    </location>
    <ligand>
        <name>Mg(2+)</name>
        <dbReference type="ChEBI" id="CHEBI:18420"/>
    </ligand>
</feature>
<reference evidence="13" key="1">
    <citation type="submission" date="2017-05" db="EMBL/GenBank/DDBJ databases">
        <authorList>
            <person name="Sharma S."/>
            <person name="Sidhu C."/>
            <person name="Pinnaka A.K."/>
        </authorList>
    </citation>
    <scope>NUCLEOTIDE SEQUENCE [LARGE SCALE GENOMIC DNA]</scope>
    <source>
        <strain evidence="13">AK93</strain>
    </source>
</reference>
<dbReference type="PANTHER" id="PTHR20881:SF0">
    <property type="entry name" value="3-METHYL-2-OXOBUTANOATE HYDROXYMETHYLTRANSFERASE"/>
    <property type="match status" value="1"/>
</dbReference>
<evidence type="ECO:0000256" key="1">
    <source>
        <dbReference type="ARBA" id="ARBA00005033"/>
    </source>
</evidence>
<dbReference type="GO" id="GO:0005737">
    <property type="term" value="C:cytoplasm"/>
    <property type="evidence" value="ECO:0007669"/>
    <property type="project" value="UniProtKB-SubCell"/>
</dbReference>
<dbReference type="GO" id="GO:0032259">
    <property type="term" value="P:methylation"/>
    <property type="evidence" value="ECO:0007669"/>
    <property type="project" value="UniProtKB-KW"/>
</dbReference>
<feature type="binding site" evidence="8 11">
    <location>
        <position position="125"/>
    </location>
    <ligand>
        <name>Mg(2+)</name>
        <dbReference type="ChEBI" id="CHEBI:18420"/>
    </ligand>
</feature>
<dbReference type="HAMAP" id="MF_00156">
    <property type="entry name" value="PanB"/>
    <property type="match status" value="1"/>
</dbReference>
<keyword evidence="6 8" id="KW-0479">Metal-binding</keyword>
<dbReference type="OrthoDB" id="9781789at2"/>
<comment type="subcellular location">
    <subcellularLocation>
        <location evidence="8">Cytoplasm</location>
    </subcellularLocation>
</comment>
<dbReference type="EC" id="2.1.2.11" evidence="8"/>
<comment type="cofactor">
    <cofactor evidence="8 11">
        <name>Mg(2+)</name>
        <dbReference type="ChEBI" id="CHEBI:18420"/>
    </cofactor>
    <text evidence="8 11">Binds 1 Mg(2+) ion per subunit.</text>
</comment>
<evidence type="ECO:0000313" key="13">
    <source>
        <dbReference type="Proteomes" id="UP000256763"/>
    </source>
</evidence>
<comment type="caution">
    <text evidence="12">The sequence shown here is derived from an EMBL/GenBank/DDBJ whole genome shotgun (WGS) entry which is preliminary data.</text>
</comment>
<dbReference type="GO" id="GO:0015940">
    <property type="term" value="P:pantothenate biosynthetic process"/>
    <property type="evidence" value="ECO:0007669"/>
    <property type="project" value="UniProtKB-UniRule"/>
</dbReference>
<feature type="active site" description="Proton acceptor" evidence="8 9">
    <location>
        <position position="192"/>
    </location>
</feature>
<dbReference type="EMBL" id="NFZW01000005">
    <property type="protein sequence ID" value="RFA38009.1"/>
    <property type="molecule type" value="Genomic_DNA"/>
</dbReference>
<dbReference type="RefSeq" id="WP_116301321.1">
    <property type="nucleotide sequence ID" value="NZ_NFZV01000004.1"/>
</dbReference>
<evidence type="ECO:0000256" key="5">
    <source>
        <dbReference type="ARBA" id="ARBA00022679"/>
    </source>
</evidence>
<keyword evidence="4 8" id="KW-0566">Pantothenate biosynthesis</keyword>
<dbReference type="GO" id="GO:0008168">
    <property type="term" value="F:methyltransferase activity"/>
    <property type="evidence" value="ECO:0007669"/>
    <property type="project" value="UniProtKB-KW"/>
</dbReference>
<evidence type="ECO:0000256" key="2">
    <source>
        <dbReference type="ARBA" id="ARBA00008676"/>
    </source>
</evidence>
<dbReference type="UniPathway" id="UPA00028">
    <property type="reaction ID" value="UER00003"/>
</dbReference>
<dbReference type="InterPro" id="IPR015813">
    <property type="entry name" value="Pyrv/PenolPyrv_kinase-like_dom"/>
</dbReference>
<dbReference type="NCBIfam" id="TIGR00222">
    <property type="entry name" value="panB"/>
    <property type="match status" value="1"/>
</dbReference>
<keyword evidence="5 8" id="KW-0808">Transferase</keyword>
<dbReference type="InterPro" id="IPR040442">
    <property type="entry name" value="Pyrv_kinase-like_dom_sf"/>
</dbReference>
<organism evidence="12 13">
    <name type="scientific">Alkalilimnicola ehrlichii</name>
    <dbReference type="NCBI Taxonomy" id="351052"/>
    <lineage>
        <taxon>Bacteria</taxon>
        <taxon>Pseudomonadati</taxon>
        <taxon>Pseudomonadota</taxon>
        <taxon>Gammaproteobacteria</taxon>
        <taxon>Chromatiales</taxon>
        <taxon>Ectothiorhodospiraceae</taxon>
        <taxon>Alkalilimnicola</taxon>
    </lineage>
</organism>
<feature type="binding site" evidence="8 10">
    <location>
        <position position="123"/>
    </location>
    <ligand>
        <name>3-methyl-2-oxobutanoate</name>
        <dbReference type="ChEBI" id="CHEBI:11851"/>
    </ligand>
</feature>
<evidence type="ECO:0000256" key="11">
    <source>
        <dbReference type="PIRSR" id="PIRSR000388-3"/>
    </source>
</evidence>
<dbReference type="Gene3D" id="3.20.20.60">
    <property type="entry name" value="Phosphoenolpyruvate-binding domains"/>
    <property type="match status" value="1"/>
</dbReference>
<evidence type="ECO:0000256" key="6">
    <source>
        <dbReference type="ARBA" id="ARBA00022723"/>
    </source>
</evidence>
<dbReference type="Proteomes" id="UP000256763">
    <property type="component" value="Unassembled WGS sequence"/>
</dbReference>
<protein>
    <recommendedName>
        <fullName evidence="8">3-methyl-2-oxobutanoate hydroxymethyltransferase</fullName>
        <ecNumber evidence="8">2.1.2.11</ecNumber>
    </recommendedName>
    <alternativeName>
        <fullName evidence="8">Ketopantoate hydroxymethyltransferase</fullName>
        <shortName evidence="8">KPHMT</shortName>
    </alternativeName>
</protein>
<feature type="binding site" evidence="8 11">
    <location>
        <position position="94"/>
    </location>
    <ligand>
        <name>Mg(2+)</name>
        <dbReference type="ChEBI" id="CHEBI:18420"/>
    </ligand>
</feature>
<dbReference type="GO" id="GO:0000287">
    <property type="term" value="F:magnesium ion binding"/>
    <property type="evidence" value="ECO:0007669"/>
    <property type="project" value="TreeGrafter"/>
</dbReference>
<comment type="subunit">
    <text evidence="3 8">Homodecamer; pentamer of dimers.</text>
</comment>
<evidence type="ECO:0000256" key="10">
    <source>
        <dbReference type="PIRSR" id="PIRSR000388-2"/>
    </source>
</evidence>
<evidence type="ECO:0000256" key="7">
    <source>
        <dbReference type="ARBA" id="ARBA00056497"/>
    </source>
</evidence>
<evidence type="ECO:0000256" key="4">
    <source>
        <dbReference type="ARBA" id="ARBA00022655"/>
    </source>
</evidence>
<feature type="binding site" evidence="8 10">
    <location>
        <begin position="55"/>
        <end position="56"/>
    </location>
    <ligand>
        <name>3-methyl-2-oxobutanoate</name>
        <dbReference type="ChEBI" id="CHEBI:11851"/>
    </ligand>
</feature>
<comment type="function">
    <text evidence="7 8">Catalyzes the reversible reaction in which hydroxymethyl group from 5,10-methylenetetrahydrofolate is transferred onto alpha-ketoisovalerate to form ketopantoate.</text>
</comment>
<proteinExistence type="inferred from homology"/>
<keyword evidence="8" id="KW-0963">Cytoplasm</keyword>
<name>A0A3E0X064_9GAMM</name>
<comment type="catalytic activity">
    <reaction evidence="8">
        <text>(6R)-5,10-methylene-5,6,7,8-tetrahydrofolate + 3-methyl-2-oxobutanoate + H2O = 2-dehydropantoate + (6S)-5,6,7,8-tetrahydrofolate</text>
        <dbReference type="Rhea" id="RHEA:11824"/>
        <dbReference type="ChEBI" id="CHEBI:11561"/>
        <dbReference type="ChEBI" id="CHEBI:11851"/>
        <dbReference type="ChEBI" id="CHEBI:15377"/>
        <dbReference type="ChEBI" id="CHEBI:15636"/>
        <dbReference type="ChEBI" id="CHEBI:57453"/>
        <dbReference type="EC" id="2.1.2.11"/>
    </reaction>
</comment>
<feature type="binding site" evidence="8 10">
    <location>
        <position position="94"/>
    </location>
    <ligand>
        <name>3-methyl-2-oxobutanoate</name>
        <dbReference type="ChEBI" id="CHEBI:11851"/>
    </ligand>
</feature>
<keyword evidence="8 11" id="KW-0460">Magnesium</keyword>